<evidence type="ECO:0000313" key="2">
    <source>
        <dbReference type="EMBL" id="EFN84940.1"/>
    </source>
</evidence>
<dbReference type="InParanoid" id="E2BH90"/>
<proteinExistence type="predicted"/>
<keyword evidence="3" id="KW-1185">Reference proteome</keyword>
<reference evidence="2 3" key="1">
    <citation type="journal article" date="2010" name="Science">
        <title>Genomic comparison of the ants Camponotus floridanus and Harpegnathos saltator.</title>
        <authorList>
            <person name="Bonasio R."/>
            <person name="Zhang G."/>
            <person name="Ye C."/>
            <person name="Mutti N.S."/>
            <person name="Fang X."/>
            <person name="Qin N."/>
            <person name="Donahue G."/>
            <person name="Yang P."/>
            <person name="Li Q."/>
            <person name="Li C."/>
            <person name="Zhang P."/>
            <person name="Huang Z."/>
            <person name="Berger S.L."/>
            <person name="Reinberg D."/>
            <person name="Wang J."/>
            <person name="Liebig J."/>
        </authorList>
    </citation>
    <scope>NUCLEOTIDE SEQUENCE [LARGE SCALE GENOMIC DNA]</scope>
    <source>
        <strain evidence="2 3">R22 G/1</strain>
    </source>
</reference>
<feature type="non-terminal residue" evidence="2">
    <location>
        <position position="56"/>
    </location>
</feature>
<evidence type="ECO:0000256" key="1">
    <source>
        <dbReference type="SAM" id="MobiDB-lite"/>
    </source>
</evidence>
<dbReference type="EMBL" id="GL448273">
    <property type="protein sequence ID" value="EFN84940.1"/>
    <property type="molecule type" value="Genomic_DNA"/>
</dbReference>
<protein>
    <submittedName>
        <fullName evidence="2">Uncharacterized protein</fullName>
    </submittedName>
</protein>
<organism evidence="3">
    <name type="scientific">Harpegnathos saltator</name>
    <name type="common">Jerdon's jumping ant</name>
    <dbReference type="NCBI Taxonomy" id="610380"/>
    <lineage>
        <taxon>Eukaryota</taxon>
        <taxon>Metazoa</taxon>
        <taxon>Ecdysozoa</taxon>
        <taxon>Arthropoda</taxon>
        <taxon>Hexapoda</taxon>
        <taxon>Insecta</taxon>
        <taxon>Pterygota</taxon>
        <taxon>Neoptera</taxon>
        <taxon>Endopterygota</taxon>
        <taxon>Hymenoptera</taxon>
        <taxon>Apocrita</taxon>
        <taxon>Aculeata</taxon>
        <taxon>Formicoidea</taxon>
        <taxon>Formicidae</taxon>
        <taxon>Ponerinae</taxon>
        <taxon>Ponerini</taxon>
        <taxon>Harpegnathos</taxon>
    </lineage>
</organism>
<gene>
    <name evidence="2" type="ORF">EAI_03861</name>
</gene>
<accession>E2BH90</accession>
<dbReference type="Proteomes" id="UP000008237">
    <property type="component" value="Unassembled WGS sequence"/>
</dbReference>
<dbReference type="AlphaFoldDB" id="E2BH90"/>
<name>E2BH90_HARSA</name>
<feature type="region of interest" description="Disordered" evidence="1">
    <location>
        <begin position="31"/>
        <end position="56"/>
    </location>
</feature>
<evidence type="ECO:0000313" key="3">
    <source>
        <dbReference type="Proteomes" id="UP000008237"/>
    </source>
</evidence>
<feature type="non-terminal residue" evidence="2">
    <location>
        <position position="1"/>
    </location>
</feature>
<sequence>RFRELGSVHDQLRPGRPRSVRIDATIERVRDSVSREPMLSTSKRSRALNLSRSSLM</sequence>
<feature type="compositionally biased region" description="Low complexity" evidence="1">
    <location>
        <begin position="47"/>
        <end position="56"/>
    </location>
</feature>